<proteinExistence type="predicted"/>
<protein>
    <submittedName>
        <fullName evidence="2">Uncharacterized protein</fullName>
    </submittedName>
</protein>
<accession>A0A0E9UJB7</accession>
<evidence type="ECO:0000313" key="2">
    <source>
        <dbReference type="EMBL" id="JAH65796.1"/>
    </source>
</evidence>
<reference evidence="2" key="2">
    <citation type="journal article" date="2015" name="Fish Shellfish Immunol.">
        <title>Early steps in the European eel (Anguilla anguilla)-Vibrio vulnificus interaction in the gills: Role of the RtxA13 toxin.</title>
        <authorList>
            <person name="Callol A."/>
            <person name="Pajuelo D."/>
            <person name="Ebbesson L."/>
            <person name="Teles M."/>
            <person name="MacKenzie S."/>
            <person name="Amaro C."/>
        </authorList>
    </citation>
    <scope>NUCLEOTIDE SEQUENCE</scope>
</reference>
<dbReference type="EMBL" id="GBXM01042781">
    <property type="protein sequence ID" value="JAH65796.1"/>
    <property type="molecule type" value="Transcribed_RNA"/>
</dbReference>
<name>A0A0E9UJB7_ANGAN</name>
<evidence type="ECO:0000256" key="1">
    <source>
        <dbReference type="SAM" id="MobiDB-lite"/>
    </source>
</evidence>
<sequence length="49" mass="5090">MEGGVGGALGRRGGVLQKDDRQQSQGNDPTEGSHADQPLPGFRQKDAGL</sequence>
<dbReference type="AlphaFoldDB" id="A0A0E9UJB7"/>
<reference evidence="2" key="1">
    <citation type="submission" date="2014-11" db="EMBL/GenBank/DDBJ databases">
        <authorList>
            <person name="Amaro Gonzalez C."/>
        </authorList>
    </citation>
    <scope>NUCLEOTIDE SEQUENCE</scope>
</reference>
<feature type="region of interest" description="Disordered" evidence="1">
    <location>
        <begin position="1"/>
        <end position="49"/>
    </location>
</feature>
<feature type="compositionally biased region" description="Gly residues" evidence="1">
    <location>
        <begin position="1"/>
        <end position="13"/>
    </location>
</feature>
<organism evidence="2">
    <name type="scientific">Anguilla anguilla</name>
    <name type="common">European freshwater eel</name>
    <name type="synonym">Muraena anguilla</name>
    <dbReference type="NCBI Taxonomy" id="7936"/>
    <lineage>
        <taxon>Eukaryota</taxon>
        <taxon>Metazoa</taxon>
        <taxon>Chordata</taxon>
        <taxon>Craniata</taxon>
        <taxon>Vertebrata</taxon>
        <taxon>Euteleostomi</taxon>
        <taxon>Actinopterygii</taxon>
        <taxon>Neopterygii</taxon>
        <taxon>Teleostei</taxon>
        <taxon>Anguilliformes</taxon>
        <taxon>Anguillidae</taxon>
        <taxon>Anguilla</taxon>
    </lineage>
</organism>